<dbReference type="PANTHER" id="PTHR36427">
    <property type="entry name" value="54S RIBOSOMAL PROTEIN L1, MITOCHONDRIAL"/>
    <property type="match status" value="1"/>
</dbReference>
<evidence type="ECO:0000256" key="3">
    <source>
        <dbReference type="ARBA" id="ARBA00022555"/>
    </source>
</evidence>
<evidence type="ECO:0000256" key="1">
    <source>
        <dbReference type="ARBA" id="ARBA00010531"/>
    </source>
</evidence>
<dbReference type="CDD" id="cd00403">
    <property type="entry name" value="Ribosomal_L1"/>
    <property type="match status" value="1"/>
</dbReference>
<keyword evidence="5 10" id="KW-0810">Translation regulation</keyword>
<dbReference type="InterPro" id="IPR016095">
    <property type="entry name" value="Ribosomal_uL1_3-a/b-sand"/>
</dbReference>
<keyword evidence="3 10" id="KW-0820">tRNA-binding</keyword>
<evidence type="ECO:0000256" key="9">
    <source>
        <dbReference type="ARBA" id="ARBA00035241"/>
    </source>
</evidence>
<dbReference type="InterPro" id="IPR005878">
    <property type="entry name" value="Ribosom_uL1_bac-type"/>
</dbReference>
<gene>
    <name evidence="10" type="primary">rplA</name>
    <name evidence="12" type="ORF">EIZ62_13145</name>
</gene>
<dbReference type="InterPro" id="IPR028364">
    <property type="entry name" value="Ribosomal_uL1/biogenesis"/>
</dbReference>
<evidence type="ECO:0000256" key="2">
    <source>
        <dbReference type="ARBA" id="ARBA00022491"/>
    </source>
</evidence>
<dbReference type="PIRSF" id="PIRSF002155">
    <property type="entry name" value="Ribosomal_L1"/>
    <property type="match status" value="1"/>
</dbReference>
<dbReference type="PROSITE" id="PS01199">
    <property type="entry name" value="RIBOSOMAL_L1"/>
    <property type="match status" value="1"/>
</dbReference>
<evidence type="ECO:0000256" key="5">
    <source>
        <dbReference type="ARBA" id="ARBA00022845"/>
    </source>
</evidence>
<keyword evidence="6 10" id="KW-0694">RNA-binding</keyword>
<keyword evidence="4 10" id="KW-0699">rRNA-binding</keyword>
<dbReference type="KEGG" id="sfic:EIZ62_13145"/>
<dbReference type="InterPro" id="IPR002143">
    <property type="entry name" value="Ribosomal_uL1"/>
</dbReference>
<sequence>MKRSKALRGADAKVDRERNYAPLEAVRLAKDTATTKFDGTVEVAFRLGVDPRKADQMVRGTVNLPHGTGKTARVLVFATGDRAAAAEAAGADIVGSDELIDEISKGNRLNEFDAVVATPDLMGKVGRLGRVLGPRGLMPNPKTGTVTMDVAKAVNEIKGGKIEFRVDKHSNLHFIIGKVSFDETKLVENYAAALEEVLRLKPSAAKGRYIKKATLTTTMGPGIPLDSNRTRNLLVEEDPAAV</sequence>
<dbReference type="HAMAP" id="MF_01318_B">
    <property type="entry name" value="Ribosomal_uL1_B"/>
    <property type="match status" value="1"/>
</dbReference>
<evidence type="ECO:0000256" key="7">
    <source>
        <dbReference type="ARBA" id="ARBA00022980"/>
    </source>
</evidence>
<proteinExistence type="inferred from homology"/>
<dbReference type="GO" id="GO:0006417">
    <property type="term" value="P:regulation of translation"/>
    <property type="evidence" value="ECO:0007669"/>
    <property type="project" value="UniProtKB-KW"/>
</dbReference>
<dbReference type="AlphaFoldDB" id="A0A6I6FR44"/>
<comment type="similarity">
    <text evidence="1 10 11">Belongs to the universal ribosomal protein uL1 family.</text>
</comment>
<keyword evidence="7 10" id="KW-0689">Ribosomal protein</keyword>
<dbReference type="GO" id="GO:0015934">
    <property type="term" value="C:large ribosomal subunit"/>
    <property type="evidence" value="ECO:0007669"/>
    <property type="project" value="InterPro"/>
</dbReference>
<dbReference type="SUPFAM" id="SSF56808">
    <property type="entry name" value="Ribosomal protein L1"/>
    <property type="match status" value="1"/>
</dbReference>
<dbReference type="InterPro" id="IPR023674">
    <property type="entry name" value="Ribosomal_uL1-like"/>
</dbReference>
<dbReference type="GO" id="GO:0000049">
    <property type="term" value="F:tRNA binding"/>
    <property type="evidence" value="ECO:0007669"/>
    <property type="project" value="UniProtKB-KW"/>
</dbReference>
<dbReference type="Proteomes" id="UP000422572">
    <property type="component" value="Chromosome"/>
</dbReference>
<keyword evidence="13" id="KW-1185">Reference proteome</keyword>
<comment type="function">
    <text evidence="10">Protein L1 is also a translational repressor protein, it controls the translation of the L11 operon by binding to its mRNA.</text>
</comment>
<evidence type="ECO:0000313" key="12">
    <source>
        <dbReference type="EMBL" id="QGV79096.1"/>
    </source>
</evidence>
<dbReference type="FunFam" id="3.40.50.790:FF:000001">
    <property type="entry name" value="50S ribosomal protein L1"/>
    <property type="match status" value="1"/>
</dbReference>
<evidence type="ECO:0000256" key="8">
    <source>
        <dbReference type="ARBA" id="ARBA00023274"/>
    </source>
</evidence>
<evidence type="ECO:0000256" key="6">
    <source>
        <dbReference type="ARBA" id="ARBA00022884"/>
    </source>
</evidence>
<dbReference type="InterPro" id="IPR023673">
    <property type="entry name" value="Ribosomal_uL1_CS"/>
</dbReference>
<dbReference type="GO" id="GO:0019843">
    <property type="term" value="F:rRNA binding"/>
    <property type="evidence" value="ECO:0007669"/>
    <property type="project" value="UniProtKB-UniRule"/>
</dbReference>
<dbReference type="NCBIfam" id="TIGR01169">
    <property type="entry name" value="rplA_bact"/>
    <property type="match status" value="1"/>
</dbReference>
<dbReference type="Gene3D" id="3.40.50.790">
    <property type="match status" value="1"/>
</dbReference>
<evidence type="ECO:0000256" key="11">
    <source>
        <dbReference type="RuleBase" id="RU000659"/>
    </source>
</evidence>
<organism evidence="12 13">
    <name type="scientific">Streptomyces ficellus</name>
    <dbReference type="NCBI Taxonomy" id="1977088"/>
    <lineage>
        <taxon>Bacteria</taxon>
        <taxon>Bacillati</taxon>
        <taxon>Actinomycetota</taxon>
        <taxon>Actinomycetes</taxon>
        <taxon>Kitasatosporales</taxon>
        <taxon>Streptomycetaceae</taxon>
        <taxon>Streptomyces</taxon>
    </lineage>
</organism>
<keyword evidence="2 10" id="KW-0678">Repressor</keyword>
<protein>
    <recommendedName>
        <fullName evidence="9 10">Large ribosomal subunit protein uL1</fullName>
    </recommendedName>
</protein>
<dbReference type="PANTHER" id="PTHR36427:SF3">
    <property type="entry name" value="LARGE RIBOSOMAL SUBUNIT PROTEIN UL1M"/>
    <property type="match status" value="1"/>
</dbReference>
<evidence type="ECO:0000256" key="4">
    <source>
        <dbReference type="ARBA" id="ARBA00022730"/>
    </source>
</evidence>
<reference evidence="12 13" key="1">
    <citation type="submission" date="2018-12" db="EMBL/GenBank/DDBJ databases">
        <title>Complete genome sequence of Streptomyces ficellus NRRL8067, the producer of ficellomycin, feldamycin and nojirimycin.</title>
        <authorList>
            <person name="Zhang H."/>
            <person name="Yue R."/>
            <person name="Liu Y."/>
            <person name="Li M."/>
            <person name="Mu H."/>
            <person name="Zhang J."/>
        </authorList>
    </citation>
    <scope>NUCLEOTIDE SEQUENCE [LARGE SCALE GENOMIC DNA]</scope>
    <source>
        <strain evidence="12 13">NRRL 8067</strain>
    </source>
</reference>
<comment type="subunit">
    <text evidence="10">Part of the 50S ribosomal subunit.</text>
</comment>
<keyword evidence="8 10" id="KW-0687">Ribonucleoprotein</keyword>
<dbReference type="EMBL" id="CP034279">
    <property type="protein sequence ID" value="QGV79096.1"/>
    <property type="molecule type" value="Genomic_DNA"/>
</dbReference>
<dbReference type="RefSeq" id="WP_156692856.1">
    <property type="nucleotide sequence ID" value="NZ_CP034279.1"/>
</dbReference>
<dbReference type="OrthoDB" id="9803740at2"/>
<dbReference type="Gene3D" id="3.30.190.20">
    <property type="match status" value="1"/>
</dbReference>
<accession>A0A6I6FR44</accession>
<comment type="function">
    <text evidence="10">Binds directly to 23S rRNA. The L1 stalk is quite mobile in the ribosome, and is involved in E site tRNA release.</text>
</comment>
<dbReference type="Pfam" id="PF00687">
    <property type="entry name" value="Ribosomal_L1"/>
    <property type="match status" value="1"/>
</dbReference>
<evidence type="ECO:0000256" key="10">
    <source>
        <dbReference type="HAMAP-Rule" id="MF_01318"/>
    </source>
</evidence>
<dbReference type="GO" id="GO:0006412">
    <property type="term" value="P:translation"/>
    <property type="evidence" value="ECO:0007669"/>
    <property type="project" value="UniProtKB-UniRule"/>
</dbReference>
<evidence type="ECO:0000313" key="13">
    <source>
        <dbReference type="Proteomes" id="UP000422572"/>
    </source>
</evidence>
<dbReference type="GO" id="GO:0003735">
    <property type="term" value="F:structural constituent of ribosome"/>
    <property type="evidence" value="ECO:0007669"/>
    <property type="project" value="InterPro"/>
</dbReference>
<name>A0A6I6FR44_9ACTN</name>